<keyword evidence="1" id="KW-0813">Transport</keyword>
<dbReference type="InterPro" id="IPR018752">
    <property type="entry name" value="DabA"/>
</dbReference>
<dbReference type="EMBL" id="PFFQ01000053">
    <property type="protein sequence ID" value="PIW15259.1"/>
    <property type="molecule type" value="Genomic_DNA"/>
</dbReference>
<gene>
    <name evidence="6" type="ORF">COW36_17735</name>
</gene>
<dbReference type="PANTHER" id="PTHR38344">
    <property type="entry name" value="UPF0753 PROTEIN AQ_863"/>
    <property type="match status" value="1"/>
</dbReference>
<keyword evidence="5" id="KW-0472">Membrane</keyword>
<evidence type="ECO:0000256" key="4">
    <source>
        <dbReference type="ARBA" id="ARBA00022833"/>
    </source>
</evidence>
<dbReference type="GO" id="GO:0046872">
    <property type="term" value="F:metal ion binding"/>
    <property type="evidence" value="ECO:0007669"/>
    <property type="project" value="UniProtKB-KW"/>
</dbReference>
<evidence type="ECO:0000313" key="6">
    <source>
        <dbReference type="EMBL" id="PIW15259.1"/>
    </source>
</evidence>
<evidence type="ECO:0000256" key="1">
    <source>
        <dbReference type="ARBA" id="ARBA00022448"/>
    </source>
</evidence>
<dbReference type="PANTHER" id="PTHR38344:SF1">
    <property type="entry name" value="INORGANIC CARBON TRANSPORTER SUBUNIT DABA-RELATED"/>
    <property type="match status" value="1"/>
</dbReference>
<evidence type="ECO:0000313" key="7">
    <source>
        <dbReference type="Proteomes" id="UP000231019"/>
    </source>
</evidence>
<organism evidence="6 7">
    <name type="scientific">bacterium (Candidatus Blackallbacteria) CG17_big_fil_post_rev_8_21_14_2_50_48_46</name>
    <dbReference type="NCBI Taxonomy" id="2014261"/>
    <lineage>
        <taxon>Bacteria</taxon>
        <taxon>Candidatus Blackallbacteria</taxon>
    </lineage>
</organism>
<comment type="caution">
    <text evidence="6">The sequence shown here is derived from an EMBL/GenBank/DDBJ whole genome shotgun (WGS) entry which is preliminary data.</text>
</comment>
<sequence>MAESVSFELDLDWVSRYLPHQGALQHFVHHNPLAAFESLPFEVACQQARELYGGYCFLEQKRYLEYLQQGKIALSVLASELRAWYSEQESLSEQELQALLQVFLNPPRLSLKNTIEKKLLQEPRQALLSELKSLIAEVAIAEPISSTLTYPTYREVILAQKGVDIDTQINPLMAKFFSAYADPGCAYWKVEYKREGLWACFLENYRSPYLLENTFARMLHLELFHSSVQDLNPDQALLYYLEALQLQPENYKKYLLAMGLRLRGWAGLFNQMEHEPEQRLDGTSFVLKEFLLVKLVFEYVACKAYLPRFEEKVLLYHQLERAKQKQDDLQAEWLYLSLHFFDLHLGPGEWQASPTEKKRWLHLLRVLLKEQRKLIYQRALEKTYALEVLSVFKQVKQLEQTVSSPPAFQYITCIDDREESLRRYIEAQVPDCETFGVAGYFEMNMYFQAHNEVRSRKLCPGVIQETFQVQQVKKSKAQVSLSQTYARVFRSYSTHSKISFFAYLITVVTGFLSAIPFFIKVFLPYLDLVLRQSIRAYFLPEQELEDLIFHEQGQVLGLSYAQAAEKVYQLLKTIDLLENFSEFIYVVGHGSSSINNPHEYAYNCGACGGGEGRANARVFATLANTPEVRTLLKANHALELPETTIFIAGYHDTCQDSLLWSEPSLTAQQKQRHAHYVAKMNRALKYNAAERARKFFNISKRLGILSAFKQVFKRSNDLAEARPEYNHATQALCVIGRRSLNQHIFFDRRAFLCSYNPDSDDGSVLAKSMAAVMPVCAGISLEYYFSSMDPEVYGCGSKLSHNITCDYAVMSGFASDLRLGLSKQMVEIHDPRRILFVIESEPEIVHAILLENPQLENLVKNRWVSLLVYHARTETFFGFQNQGFVPLEIPEAEYLSYVCSENIPTDASNLIPVALLERQLCP</sequence>
<name>A0A2M7G0Q4_9BACT</name>
<evidence type="ECO:0000256" key="3">
    <source>
        <dbReference type="ARBA" id="ARBA00022723"/>
    </source>
</evidence>
<evidence type="ECO:0000256" key="2">
    <source>
        <dbReference type="ARBA" id="ARBA00022475"/>
    </source>
</evidence>
<proteinExistence type="predicted"/>
<protein>
    <submittedName>
        <fullName evidence="6">Uncharacterized protein</fullName>
    </submittedName>
</protein>
<keyword evidence="2" id="KW-1003">Cell membrane</keyword>
<reference evidence="6 7" key="1">
    <citation type="submission" date="2017-09" db="EMBL/GenBank/DDBJ databases">
        <title>Depth-based differentiation of microbial function through sediment-hosted aquifers and enrichment of novel symbionts in the deep terrestrial subsurface.</title>
        <authorList>
            <person name="Probst A.J."/>
            <person name="Ladd B."/>
            <person name="Jarett J.K."/>
            <person name="Geller-Mcgrath D.E."/>
            <person name="Sieber C.M."/>
            <person name="Emerson J.B."/>
            <person name="Anantharaman K."/>
            <person name="Thomas B.C."/>
            <person name="Malmstrom R."/>
            <person name="Stieglmeier M."/>
            <person name="Klingl A."/>
            <person name="Woyke T."/>
            <person name="Ryan C.M."/>
            <person name="Banfield J.F."/>
        </authorList>
    </citation>
    <scope>NUCLEOTIDE SEQUENCE [LARGE SCALE GENOMIC DNA]</scope>
    <source>
        <strain evidence="6">CG17_big_fil_post_rev_8_21_14_2_50_48_46</strain>
    </source>
</reference>
<dbReference type="Proteomes" id="UP000231019">
    <property type="component" value="Unassembled WGS sequence"/>
</dbReference>
<dbReference type="Pfam" id="PF10070">
    <property type="entry name" value="DabA"/>
    <property type="match status" value="1"/>
</dbReference>
<accession>A0A2M7G0Q4</accession>
<keyword evidence="4" id="KW-0862">Zinc</keyword>
<dbReference type="AlphaFoldDB" id="A0A2M7G0Q4"/>
<keyword evidence="3" id="KW-0479">Metal-binding</keyword>
<evidence type="ECO:0000256" key="5">
    <source>
        <dbReference type="ARBA" id="ARBA00023136"/>
    </source>
</evidence>